<feature type="compositionally biased region" description="Acidic residues" evidence="1">
    <location>
        <begin position="47"/>
        <end position="91"/>
    </location>
</feature>
<accession>A0AAV4DQI6</accession>
<keyword evidence="3" id="KW-1185">Reference proteome</keyword>
<dbReference type="Proteomes" id="UP000735302">
    <property type="component" value="Unassembled WGS sequence"/>
</dbReference>
<reference evidence="2 3" key="1">
    <citation type="journal article" date="2021" name="Elife">
        <title>Chloroplast acquisition without the gene transfer in kleptoplastic sea slugs, Plakobranchus ocellatus.</title>
        <authorList>
            <person name="Maeda T."/>
            <person name="Takahashi S."/>
            <person name="Yoshida T."/>
            <person name="Shimamura S."/>
            <person name="Takaki Y."/>
            <person name="Nagai Y."/>
            <person name="Toyoda A."/>
            <person name="Suzuki Y."/>
            <person name="Arimoto A."/>
            <person name="Ishii H."/>
            <person name="Satoh N."/>
            <person name="Nishiyama T."/>
            <person name="Hasebe M."/>
            <person name="Maruyama T."/>
            <person name="Minagawa J."/>
            <person name="Obokata J."/>
            <person name="Shigenobu S."/>
        </authorList>
    </citation>
    <scope>NUCLEOTIDE SEQUENCE [LARGE SCALE GENOMIC DNA]</scope>
</reference>
<name>A0AAV4DQI6_9GAST</name>
<gene>
    <name evidence="2" type="ORF">PoB_007271000</name>
</gene>
<organism evidence="2 3">
    <name type="scientific">Plakobranchus ocellatus</name>
    <dbReference type="NCBI Taxonomy" id="259542"/>
    <lineage>
        <taxon>Eukaryota</taxon>
        <taxon>Metazoa</taxon>
        <taxon>Spiralia</taxon>
        <taxon>Lophotrochozoa</taxon>
        <taxon>Mollusca</taxon>
        <taxon>Gastropoda</taxon>
        <taxon>Heterobranchia</taxon>
        <taxon>Euthyneura</taxon>
        <taxon>Panpulmonata</taxon>
        <taxon>Sacoglossa</taxon>
        <taxon>Placobranchoidea</taxon>
        <taxon>Plakobranchidae</taxon>
        <taxon>Plakobranchus</taxon>
    </lineage>
</organism>
<protein>
    <submittedName>
        <fullName evidence="2">Uncharacterized protein</fullName>
    </submittedName>
</protein>
<dbReference type="EMBL" id="BLXT01008169">
    <property type="protein sequence ID" value="GFO46205.1"/>
    <property type="molecule type" value="Genomic_DNA"/>
</dbReference>
<evidence type="ECO:0000313" key="2">
    <source>
        <dbReference type="EMBL" id="GFO46205.1"/>
    </source>
</evidence>
<comment type="caution">
    <text evidence="2">The sequence shown here is derived from an EMBL/GenBank/DDBJ whole genome shotgun (WGS) entry which is preliminary data.</text>
</comment>
<evidence type="ECO:0000313" key="3">
    <source>
        <dbReference type="Proteomes" id="UP000735302"/>
    </source>
</evidence>
<sequence length="112" mass="12830">MWTNKWGLAQKGIEESSVFTEYIALIISSTRLTPHRPSYLSPYRNNDDDEDDDDDDDDDDGDDGDDDDDDDDDDDYDDDDNDDDDGDDDNDYLFNSNNDIPFLKEISLLNGN</sequence>
<feature type="region of interest" description="Disordered" evidence="1">
    <location>
        <begin position="34"/>
        <end position="97"/>
    </location>
</feature>
<dbReference type="AlphaFoldDB" id="A0AAV4DQI6"/>
<proteinExistence type="predicted"/>
<evidence type="ECO:0000256" key="1">
    <source>
        <dbReference type="SAM" id="MobiDB-lite"/>
    </source>
</evidence>